<dbReference type="EMBL" id="CP023069">
    <property type="protein sequence ID" value="ASY67360.1"/>
    <property type="molecule type" value="Genomic_DNA"/>
</dbReference>
<evidence type="ECO:0000313" key="3">
    <source>
        <dbReference type="Proteomes" id="UP000217211"/>
    </source>
</evidence>
<name>A0A249PN58_9HYPH</name>
<evidence type="ECO:0000313" key="2">
    <source>
        <dbReference type="EMBL" id="ASY67360.1"/>
    </source>
</evidence>
<dbReference type="Proteomes" id="UP000217211">
    <property type="component" value="Plasmid pSJ05684a"/>
</dbReference>
<sequence length="188" mass="20857">MVAHSGVAEADKERLQAMLEREDPVMLFAGIRAAQEELGKRVDRRGLNAGTEEPLAIDLQRFTVSLKTAWQAGEKRPTHRRPYRRTKPYPKRPSMLEPFEPQIRAWLEADPALSAAAVLQRLVSADPSRFTKKALRTVQMAVKAWRMEIAGQIILDGDWMKRAPVSPPAAAGGDTGHLNAPNFSNIPG</sequence>
<feature type="region of interest" description="Disordered" evidence="1">
    <location>
        <begin position="73"/>
        <end position="95"/>
    </location>
</feature>
<keyword evidence="3" id="KW-1185">Reference proteome</keyword>
<feature type="region of interest" description="Disordered" evidence="1">
    <location>
        <begin position="167"/>
        <end position="188"/>
    </location>
</feature>
<feature type="compositionally biased region" description="Basic residues" evidence="1">
    <location>
        <begin position="77"/>
        <end position="90"/>
    </location>
</feature>
<reference evidence="2 3" key="1">
    <citation type="submission" date="2017-08" db="EMBL/GenBank/DDBJ databases">
        <title>Multipartite genome sequences of Sinorhizobium species nodulating soybeans.</title>
        <authorList>
            <person name="Tian C.F."/>
        </authorList>
    </citation>
    <scope>NUCLEOTIDE SEQUENCE [LARGE SCALE GENOMIC DNA]</scope>
    <source>
        <strain evidence="2 3">CCBAU 05684</strain>
        <plasmid evidence="3">psj05684a</plasmid>
    </source>
</reference>
<organism evidence="2 3">
    <name type="scientific">Sinorhizobium sojae CCBAU 05684</name>
    <dbReference type="NCBI Taxonomy" id="716928"/>
    <lineage>
        <taxon>Bacteria</taxon>
        <taxon>Pseudomonadati</taxon>
        <taxon>Pseudomonadota</taxon>
        <taxon>Alphaproteobacteria</taxon>
        <taxon>Hyphomicrobiales</taxon>
        <taxon>Rhizobiaceae</taxon>
        <taxon>Sinorhizobium/Ensifer group</taxon>
        <taxon>Sinorhizobium</taxon>
    </lineage>
</organism>
<proteinExistence type="predicted"/>
<protein>
    <submittedName>
        <fullName evidence="2">Mobile element protein</fullName>
    </submittedName>
</protein>
<accession>A0A249PN58</accession>
<dbReference type="eggNOG" id="COG2801">
    <property type="taxonomic scope" value="Bacteria"/>
</dbReference>
<evidence type="ECO:0000256" key="1">
    <source>
        <dbReference type="SAM" id="MobiDB-lite"/>
    </source>
</evidence>
<geneLocation type="plasmid" evidence="3">
    <name>psj05684a</name>
</geneLocation>
<keyword evidence="2" id="KW-0614">Plasmid</keyword>
<dbReference type="AlphaFoldDB" id="A0A249PN58"/>
<dbReference type="STRING" id="716928.GCA_000261485_05518"/>
<dbReference type="KEGG" id="esj:SJ05684_a40470"/>
<gene>
    <name evidence="2" type="ORF">SJ05684_a40470</name>
</gene>